<sequence>MKNENIPSELFDLIADKSFEELTSKERPMVEEWLTAEEYSDYRSFVTTIRQTDSERDYQLSERSWTQQSALNLNRLANRPIPAYQVAALVLLVFGLSFLLPTSSSPEKKEPVLVENTEGTPISQDSYPEDLVFNP</sequence>
<evidence type="ECO:0000256" key="1">
    <source>
        <dbReference type="SAM" id="MobiDB-lite"/>
    </source>
</evidence>
<evidence type="ECO:0000313" key="3">
    <source>
        <dbReference type="EMBL" id="PQJ14561.1"/>
    </source>
</evidence>
<feature type="transmembrane region" description="Helical" evidence="2">
    <location>
        <begin position="81"/>
        <end position="100"/>
    </location>
</feature>
<gene>
    <name evidence="3" type="ORF">BST99_01285</name>
</gene>
<keyword evidence="2" id="KW-1133">Transmembrane helix</keyword>
<name>A0A2S7T4Q9_9FLAO</name>
<evidence type="ECO:0000256" key="2">
    <source>
        <dbReference type="SAM" id="Phobius"/>
    </source>
</evidence>
<dbReference type="RefSeq" id="WP_105000196.1">
    <property type="nucleotide sequence ID" value="NZ_MQVX01000001.1"/>
</dbReference>
<keyword evidence="2" id="KW-0472">Membrane</keyword>
<keyword evidence="4" id="KW-1185">Reference proteome</keyword>
<dbReference type="Proteomes" id="UP000239366">
    <property type="component" value="Unassembled WGS sequence"/>
</dbReference>
<comment type="caution">
    <text evidence="3">The sequence shown here is derived from an EMBL/GenBank/DDBJ whole genome shotgun (WGS) entry which is preliminary data.</text>
</comment>
<keyword evidence="2" id="KW-0812">Transmembrane</keyword>
<organism evidence="3 4">
    <name type="scientific">Aureicoccus marinus</name>
    <dbReference type="NCBI Taxonomy" id="754435"/>
    <lineage>
        <taxon>Bacteria</taxon>
        <taxon>Pseudomonadati</taxon>
        <taxon>Bacteroidota</taxon>
        <taxon>Flavobacteriia</taxon>
        <taxon>Flavobacteriales</taxon>
        <taxon>Flavobacteriaceae</taxon>
        <taxon>Aureicoccus</taxon>
    </lineage>
</organism>
<reference evidence="4" key="1">
    <citation type="submission" date="2016-11" db="EMBL/GenBank/DDBJ databases">
        <title>Trade-off between light-utilization and light-protection in marine flavobacteria.</title>
        <authorList>
            <person name="Kumagai Y."/>
            <person name="Yoshizawa S."/>
            <person name="Kogure K."/>
        </authorList>
    </citation>
    <scope>NUCLEOTIDE SEQUENCE [LARGE SCALE GENOMIC DNA]</scope>
    <source>
        <strain evidence="4">SG-18</strain>
    </source>
</reference>
<dbReference type="EMBL" id="MQVX01000001">
    <property type="protein sequence ID" value="PQJ14561.1"/>
    <property type="molecule type" value="Genomic_DNA"/>
</dbReference>
<proteinExistence type="predicted"/>
<evidence type="ECO:0000313" key="4">
    <source>
        <dbReference type="Proteomes" id="UP000239366"/>
    </source>
</evidence>
<accession>A0A2S7T4Q9</accession>
<feature type="compositionally biased region" description="Polar residues" evidence="1">
    <location>
        <begin position="117"/>
        <end position="126"/>
    </location>
</feature>
<protein>
    <submittedName>
        <fullName evidence="3">Uncharacterized protein</fullName>
    </submittedName>
</protein>
<feature type="region of interest" description="Disordered" evidence="1">
    <location>
        <begin position="102"/>
        <end position="135"/>
    </location>
</feature>
<dbReference type="AlphaFoldDB" id="A0A2S7T4Q9"/>